<dbReference type="GO" id="GO:0016020">
    <property type="term" value="C:membrane"/>
    <property type="evidence" value="ECO:0007669"/>
    <property type="project" value="TreeGrafter"/>
</dbReference>
<dbReference type="Pfam" id="PF00106">
    <property type="entry name" value="adh_short"/>
    <property type="match status" value="1"/>
</dbReference>
<protein>
    <submittedName>
        <fullName evidence="5">SDR family NAD(P)-dependent oxidoreductase</fullName>
    </submittedName>
</protein>
<dbReference type="InterPro" id="IPR020904">
    <property type="entry name" value="Sc_DH/Rdtase_CS"/>
</dbReference>
<dbReference type="SUPFAM" id="SSF51735">
    <property type="entry name" value="NAD(P)-binding Rossmann-fold domains"/>
    <property type="match status" value="1"/>
</dbReference>
<evidence type="ECO:0000256" key="2">
    <source>
        <dbReference type="ARBA" id="ARBA00023002"/>
    </source>
</evidence>
<evidence type="ECO:0000313" key="5">
    <source>
        <dbReference type="EMBL" id="TBN53882.1"/>
    </source>
</evidence>
<dbReference type="PANTHER" id="PTHR44196:SF1">
    <property type="entry name" value="DEHYDROGENASE_REDUCTASE SDR FAMILY MEMBER 7B"/>
    <property type="match status" value="1"/>
</dbReference>
<evidence type="ECO:0000256" key="3">
    <source>
        <dbReference type="RuleBase" id="RU000363"/>
    </source>
</evidence>
<dbReference type="SMART" id="SM00822">
    <property type="entry name" value="PKS_KR"/>
    <property type="match status" value="1"/>
</dbReference>
<dbReference type="Gene3D" id="3.40.50.720">
    <property type="entry name" value="NAD(P)-binding Rossmann-like Domain"/>
    <property type="match status" value="1"/>
</dbReference>
<dbReference type="PANTHER" id="PTHR44196">
    <property type="entry name" value="DEHYDROGENASE/REDUCTASE SDR FAMILY MEMBER 7B"/>
    <property type="match status" value="1"/>
</dbReference>
<evidence type="ECO:0000256" key="1">
    <source>
        <dbReference type="ARBA" id="ARBA00006484"/>
    </source>
</evidence>
<dbReference type="EMBL" id="SIUB01000003">
    <property type="protein sequence ID" value="TBN53882.1"/>
    <property type="molecule type" value="Genomic_DNA"/>
</dbReference>
<proteinExistence type="inferred from homology"/>
<gene>
    <name evidence="5" type="ORF">EYR15_08825</name>
</gene>
<sequence>MSNAPKSIVVTGGGRGIGAALARVYAGPGATLLLIGRDVAALEAVASECRSRGAEAETASIDVSDSAALAGALLAFDAAHPVDVLIANAGVSGGLEAGRRMETFASAQRQIRVNLEGAVATVTPLVEPMRARKEGRIVLMSSLAALQPIGDTAAYSASKAGILTWGEALGDFLAPDGVSVTVVCPGFVTSDMSARYLGPKPFEMSADAAAALIRRRVERSASLVAFPWQMVAAIRVGRLLPRRLLRLILGRVPVTIADDPRK</sequence>
<feature type="domain" description="Ketoreductase" evidence="4">
    <location>
        <begin position="6"/>
        <end position="191"/>
    </location>
</feature>
<dbReference type="RefSeq" id="WP_131003104.1">
    <property type="nucleotide sequence ID" value="NZ_JBHSZR010000003.1"/>
</dbReference>
<evidence type="ECO:0000313" key="6">
    <source>
        <dbReference type="Proteomes" id="UP000291613"/>
    </source>
</evidence>
<evidence type="ECO:0000259" key="4">
    <source>
        <dbReference type="SMART" id="SM00822"/>
    </source>
</evidence>
<organism evidence="5 6">
    <name type="scientific">Hansschlegelia quercus</name>
    <dbReference type="NCBI Taxonomy" id="2528245"/>
    <lineage>
        <taxon>Bacteria</taxon>
        <taxon>Pseudomonadati</taxon>
        <taxon>Pseudomonadota</taxon>
        <taxon>Alphaproteobacteria</taxon>
        <taxon>Hyphomicrobiales</taxon>
        <taxon>Methylopilaceae</taxon>
        <taxon>Hansschlegelia</taxon>
    </lineage>
</organism>
<comment type="similarity">
    <text evidence="1 3">Belongs to the short-chain dehydrogenases/reductases (SDR) family.</text>
</comment>
<keyword evidence="6" id="KW-1185">Reference proteome</keyword>
<dbReference type="Proteomes" id="UP000291613">
    <property type="component" value="Unassembled WGS sequence"/>
</dbReference>
<accession>A0A4Q9GIG2</accession>
<dbReference type="InterPro" id="IPR002347">
    <property type="entry name" value="SDR_fam"/>
</dbReference>
<keyword evidence="2" id="KW-0560">Oxidoreductase</keyword>
<dbReference type="PRINTS" id="PR00080">
    <property type="entry name" value="SDRFAMILY"/>
</dbReference>
<dbReference type="AlphaFoldDB" id="A0A4Q9GIG2"/>
<reference evidence="5 6" key="1">
    <citation type="submission" date="2019-02" db="EMBL/GenBank/DDBJ databases">
        <title>Hansschlegelia quercus sp. nov., a novel methylotrophic bacterium from buds of oak (Quercus robur L.).</title>
        <authorList>
            <person name="Agafonova N.V."/>
            <person name="Kaparullina E.N."/>
            <person name="Grouzdev D.S."/>
            <person name="Doronina N.V."/>
        </authorList>
    </citation>
    <scope>NUCLEOTIDE SEQUENCE [LARGE SCALE GENOMIC DNA]</scope>
    <source>
        <strain evidence="5 6">Dub</strain>
    </source>
</reference>
<dbReference type="InterPro" id="IPR036291">
    <property type="entry name" value="NAD(P)-bd_dom_sf"/>
</dbReference>
<dbReference type="PROSITE" id="PS00061">
    <property type="entry name" value="ADH_SHORT"/>
    <property type="match status" value="1"/>
</dbReference>
<name>A0A4Q9GIG2_9HYPH</name>
<dbReference type="OrthoDB" id="335726at2"/>
<comment type="caution">
    <text evidence="5">The sequence shown here is derived from an EMBL/GenBank/DDBJ whole genome shotgun (WGS) entry which is preliminary data.</text>
</comment>
<dbReference type="InterPro" id="IPR057326">
    <property type="entry name" value="KR_dom"/>
</dbReference>
<dbReference type="GO" id="GO:0016491">
    <property type="term" value="F:oxidoreductase activity"/>
    <property type="evidence" value="ECO:0007669"/>
    <property type="project" value="UniProtKB-KW"/>
</dbReference>
<dbReference type="PRINTS" id="PR00081">
    <property type="entry name" value="GDHRDH"/>
</dbReference>